<sequence>MNDNNPENATPIEIPKEALSEQALRGVIDNFIQREGTDYGVNEISYETKMQQVQKQIDKGHVRIVFDPNTESVSLMPEHEWKKFQRR</sequence>
<dbReference type="Pfam" id="PF06794">
    <property type="entry name" value="UPF0270"/>
    <property type="match status" value="1"/>
</dbReference>
<dbReference type="InterPro" id="IPR036685">
    <property type="entry name" value="YehU-like_sf"/>
</dbReference>
<evidence type="ECO:0000313" key="2">
    <source>
        <dbReference type="EMBL" id="ASD62234.1"/>
    </source>
</evidence>
<reference evidence="2 3" key="1">
    <citation type="submission" date="2017-04" db="EMBL/GenBank/DDBJ databases">
        <title>Whole genome sequence of Bdellovibrio bacteriovorus strain SSB218315.</title>
        <authorList>
            <person name="Oyedara O."/>
            <person name="Rodriguez-Perez M.A."/>
        </authorList>
    </citation>
    <scope>NUCLEOTIDE SEQUENCE [LARGE SCALE GENOMIC DNA]</scope>
    <source>
        <strain evidence="2 3">SSB218315</strain>
    </source>
</reference>
<dbReference type="EMBL" id="CP020946">
    <property type="protein sequence ID" value="ASD62234.1"/>
    <property type="molecule type" value="Genomic_DNA"/>
</dbReference>
<dbReference type="InterPro" id="IPR010648">
    <property type="entry name" value="UPF0270"/>
</dbReference>
<evidence type="ECO:0008006" key="4">
    <source>
        <dbReference type="Google" id="ProtNLM"/>
    </source>
</evidence>
<protein>
    <recommendedName>
        <fullName evidence="4">YheU family protein</fullName>
    </recommendedName>
</protein>
<proteinExistence type="inferred from homology"/>
<gene>
    <name evidence="2" type="ORF">B9G79_00960</name>
</gene>
<evidence type="ECO:0000256" key="1">
    <source>
        <dbReference type="ARBA" id="ARBA00006450"/>
    </source>
</evidence>
<dbReference type="SUPFAM" id="SSF118001">
    <property type="entry name" value="YehU-like"/>
    <property type="match status" value="1"/>
</dbReference>
<dbReference type="Gene3D" id="1.10.10.610">
    <property type="entry name" value="YehU-like"/>
    <property type="match status" value="1"/>
</dbReference>
<comment type="similarity">
    <text evidence="1">Belongs to the UPF0270 family.</text>
</comment>
<dbReference type="Proteomes" id="UP000197003">
    <property type="component" value="Chromosome"/>
</dbReference>
<evidence type="ECO:0000313" key="3">
    <source>
        <dbReference type="Proteomes" id="UP000197003"/>
    </source>
</evidence>
<dbReference type="OrthoDB" id="5295691at2"/>
<name>A0A1Z3N432_BDEBC</name>
<accession>A0A1Z3N432</accession>
<dbReference type="RefSeq" id="WP_088563888.1">
    <property type="nucleotide sequence ID" value="NZ_CP020946.1"/>
</dbReference>
<dbReference type="AlphaFoldDB" id="A0A1Z3N432"/>
<organism evidence="2 3">
    <name type="scientific">Bdellovibrio bacteriovorus</name>
    <dbReference type="NCBI Taxonomy" id="959"/>
    <lineage>
        <taxon>Bacteria</taxon>
        <taxon>Pseudomonadati</taxon>
        <taxon>Bdellovibrionota</taxon>
        <taxon>Bdellovibrionia</taxon>
        <taxon>Bdellovibrionales</taxon>
        <taxon>Pseudobdellovibrionaceae</taxon>
        <taxon>Bdellovibrio</taxon>
    </lineage>
</organism>
<dbReference type="PIRSF" id="PIRSF006169">
    <property type="entry name" value="UCP006169"/>
    <property type="match status" value="1"/>
</dbReference>